<dbReference type="GO" id="GO:0046336">
    <property type="term" value="P:ethanolamine catabolic process"/>
    <property type="evidence" value="ECO:0007669"/>
    <property type="project" value="UniProtKB-UniRule"/>
</dbReference>
<comment type="pathway">
    <text evidence="5">Amine and polyamine degradation; ethanolamine degradation.</text>
</comment>
<dbReference type="STRING" id="226505.SAMN05444394_3287"/>
<dbReference type="Gene3D" id="3.40.50.11240">
    <property type="entry name" value="Ethanolamine ammonia-lyase light chain (EutC)"/>
    <property type="match status" value="1"/>
</dbReference>
<keyword evidence="1 5" id="KW-0846">Cobalamin</keyword>
<dbReference type="InterPro" id="IPR009246">
    <property type="entry name" value="EutC"/>
</dbReference>
<dbReference type="RefSeq" id="WP_074226037.1">
    <property type="nucleotide sequence ID" value="NZ_FSRC01000002.1"/>
</dbReference>
<dbReference type="PANTHER" id="PTHR39330:SF1">
    <property type="entry name" value="ETHANOLAMINE AMMONIA-LYASE SMALL SUBUNIT"/>
    <property type="match status" value="1"/>
</dbReference>
<dbReference type="GO" id="GO:0009350">
    <property type="term" value="C:ethanolamine ammonia-lyase complex"/>
    <property type="evidence" value="ECO:0007669"/>
    <property type="project" value="UniProtKB-UniRule"/>
</dbReference>
<dbReference type="InterPro" id="IPR042251">
    <property type="entry name" value="EutC_C"/>
</dbReference>
<dbReference type="NCBIfam" id="NF003971">
    <property type="entry name" value="PRK05465.1"/>
    <property type="match status" value="1"/>
</dbReference>
<dbReference type="PANTHER" id="PTHR39330">
    <property type="entry name" value="ETHANOLAMINE AMMONIA-LYASE LIGHT CHAIN"/>
    <property type="match status" value="1"/>
</dbReference>
<dbReference type="GO" id="GO:0006520">
    <property type="term" value="P:amino acid metabolic process"/>
    <property type="evidence" value="ECO:0007669"/>
    <property type="project" value="InterPro"/>
</dbReference>
<feature type="binding site" evidence="5">
    <location>
        <position position="202"/>
    </location>
    <ligand>
        <name>adenosylcob(III)alamin</name>
        <dbReference type="ChEBI" id="CHEBI:18408"/>
    </ligand>
</feature>
<dbReference type="EMBL" id="FSRC01000002">
    <property type="protein sequence ID" value="SIO07447.1"/>
    <property type="molecule type" value="Genomic_DNA"/>
</dbReference>
<evidence type="ECO:0000313" key="6">
    <source>
        <dbReference type="EMBL" id="SIO07447.1"/>
    </source>
</evidence>
<keyword evidence="2 5" id="KW-0456">Lyase</keyword>
<organism evidence="6 7">
    <name type="scientific">Algoriphagus halophilus</name>
    <dbReference type="NCBI Taxonomy" id="226505"/>
    <lineage>
        <taxon>Bacteria</taxon>
        <taxon>Pseudomonadati</taxon>
        <taxon>Bacteroidota</taxon>
        <taxon>Cytophagia</taxon>
        <taxon>Cytophagales</taxon>
        <taxon>Cyclobacteriaceae</taxon>
        <taxon>Algoriphagus</taxon>
    </lineage>
</organism>
<dbReference type="HAMAP" id="MF_00601">
    <property type="entry name" value="EutC"/>
    <property type="match status" value="1"/>
</dbReference>
<dbReference type="PIRSF" id="PIRSF018982">
    <property type="entry name" value="EutC"/>
    <property type="match status" value="1"/>
</dbReference>
<dbReference type="GO" id="GO:0031419">
    <property type="term" value="F:cobalamin binding"/>
    <property type="evidence" value="ECO:0007669"/>
    <property type="project" value="UniProtKB-UniRule"/>
</dbReference>
<proteinExistence type="inferred from homology"/>
<keyword evidence="3 5" id="KW-0170">Cobalt</keyword>
<dbReference type="InterPro" id="IPR042255">
    <property type="entry name" value="EutC_N"/>
</dbReference>
<accession>A0A1N6GIU0</accession>
<evidence type="ECO:0000256" key="3">
    <source>
        <dbReference type="ARBA" id="ARBA00023285"/>
    </source>
</evidence>
<feature type="binding site" evidence="5">
    <location>
        <position position="152"/>
    </location>
    <ligand>
        <name>adenosylcob(III)alamin</name>
        <dbReference type="ChEBI" id="CHEBI:18408"/>
    </ligand>
</feature>
<gene>
    <name evidence="5" type="primary">eutC</name>
    <name evidence="6" type="ORF">SAMN05444394_3287</name>
</gene>
<dbReference type="AlphaFoldDB" id="A0A1N6GIU0"/>
<comment type="subcellular location">
    <subcellularLocation>
        <location evidence="5">Bacterial microcompartment</location>
    </subcellularLocation>
</comment>
<dbReference type="UniPathway" id="UPA00560"/>
<sequence>MSEQTNPWEKLKAYTDARIALGRTGGSLKTHELLQFRKDHALAKDAVWTEMDIPHLEEGLQDLKLKSLILQSQAESRENYIKRPDLGRKLDENSKQAIRNLKLATSDLSIILSDGLSAQAIALHALPFLQELLPKLSGYSLAPISIVKQGRVAISDEIGELFSSKLAIILIGERPGLSSPYSMGIYLTYNPKAGNTDEKRNCISNIRAGGLPYAYAAEKLAFLTSEALRLKLSGVHLKDTFDHHLLNNESGKN</sequence>
<name>A0A1N6GIU0_9BACT</name>
<evidence type="ECO:0000313" key="7">
    <source>
        <dbReference type="Proteomes" id="UP000185221"/>
    </source>
</evidence>
<dbReference type="Pfam" id="PF05985">
    <property type="entry name" value="EutC"/>
    <property type="match status" value="1"/>
</dbReference>
<comment type="subunit">
    <text evidence="5">The basic unit is a heterodimer which dimerizes to form tetramers. The heterotetramers trimerize; 6 large subunits form a core ring with 6 small subunits projecting outwards.</text>
</comment>
<dbReference type="Proteomes" id="UP000185221">
    <property type="component" value="Unassembled WGS sequence"/>
</dbReference>
<comment type="cofactor">
    <cofactor evidence="5">
        <name>adenosylcob(III)alamin</name>
        <dbReference type="ChEBI" id="CHEBI:18408"/>
    </cofactor>
    <text evidence="5">Binds between the large and small subunits.</text>
</comment>
<evidence type="ECO:0000256" key="1">
    <source>
        <dbReference type="ARBA" id="ARBA00022628"/>
    </source>
</evidence>
<protein>
    <recommendedName>
        <fullName evidence="5">Ethanolamine ammonia-lyase small subunit</fullName>
        <shortName evidence="5">EAL small subunit</shortName>
        <ecNumber evidence="5">4.3.1.7</ecNumber>
    </recommendedName>
</protein>
<comment type="function">
    <text evidence="5">Catalyzes the deamination of various vicinal amino-alcohols to oxo compounds. Allows this organism to utilize ethanolamine as the sole source of nitrogen and carbon in the presence of external vitamin B12.</text>
</comment>
<evidence type="ECO:0000256" key="5">
    <source>
        <dbReference type="HAMAP-Rule" id="MF_00601"/>
    </source>
</evidence>
<keyword evidence="7" id="KW-1185">Reference proteome</keyword>
<comment type="similarity">
    <text evidence="5">Belongs to the EutC family.</text>
</comment>
<dbReference type="Gene3D" id="1.10.30.40">
    <property type="entry name" value="Ethanolamine ammonia-lyase light chain (EutC), N-terminal domain"/>
    <property type="match status" value="1"/>
</dbReference>
<evidence type="ECO:0000256" key="4">
    <source>
        <dbReference type="ARBA" id="ARBA00024446"/>
    </source>
</evidence>
<dbReference type="OrthoDB" id="114248at2"/>
<evidence type="ECO:0000256" key="2">
    <source>
        <dbReference type="ARBA" id="ARBA00023239"/>
    </source>
</evidence>
<dbReference type="GO" id="GO:0008851">
    <property type="term" value="F:ethanolamine ammonia-lyase activity"/>
    <property type="evidence" value="ECO:0007669"/>
    <property type="project" value="UniProtKB-UniRule"/>
</dbReference>
<dbReference type="EC" id="4.3.1.7" evidence="5"/>
<dbReference type="GO" id="GO:0031471">
    <property type="term" value="C:ethanolamine degradation polyhedral organelle"/>
    <property type="evidence" value="ECO:0007669"/>
    <property type="project" value="UniProtKB-UniRule"/>
</dbReference>
<feature type="binding site" evidence="5">
    <location>
        <position position="173"/>
    </location>
    <ligand>
        <name>adenosylcob(III)alamin</name>
        <dbReference type="ChEBI" id="CHEBI:18408"/>
    </ligand>
</feature>
<comment type="catalytic activity">
    <reaction evidence="5">
        <text>ethanolamine = acetaldehyde + NH4(+)</text>
        <dbReference type="Rhea" id="RHEA:15313"/>
        <dbReference type="ChEBI" id="CHEBI:15343"/>
        <dbReference type="ChEBI" id="CHEBI:28938"/>
        <dbReference type="ChEBI" id="CHEBI:57603"/>
        <dbReference type="EC" id="4.3.1.7"/>
    </reaction>
</comment>
<reference evidence="7" key="1">
    <citation type="submission" date="2016-11" db="EMBL/GenBank/DDBJ databases">
        <authorList>
            <person name="Varghese N."/>
            <person name="Submissions S."/>
        </authorList>
    </citation>
    <scope>NUCLEOTIDE SEQUENCE [LARGE SCALE GENOMIC DNA]</scope>
    <source>
        <strain evidence="7">DSM 15292</strain>
    </source>
</reference>
<keyword evidence="4 5" id="KW-1283">Bacterial microcompartment</keyword>